<keyword evidence="4" id="KW-1185">Reference proteome</keyword>
<evidence type="ECO:0000256" key="1">
    <source>
        <dbReference type="ARBA" id="ARBA00004123"/>
    </source>
</evidence>
<keyword evidence="2" id="KW-0539">Nucleus</keyword>
<organism evidence="3 4">
    <name type="scientific">Dipteronia dyeriana</name>
    <dbReference type="NCBI Taxonomy" id="168575"/>
    <lineage>
        <taxon>Eukaryota</taxon>
        <taxon>Viridiplantae</taxon>
        <taxon>Streptophyta</taxon>
        <taxon>Embryophyta</taxon>
        <taxon>Tracheophyta</taxon>
        <taxon>Spermatophyta</taxon>
        <taxon>Magnoliopsida</taxon>
        <taxon>eudicotyledons</taxon>
        <taxon>Gunneridae</taxon>
        <taxon>Pentapetalae</taxon>
        <taxon>rosids</taxon>
        <taxon>malvids</taxon>
        <taxon>Sapindales</taxon>
        <taxon>Sapindaceae</taxon>
        <taxon>Hippocastanoideae</taxon>
        <taxon>Acereae</taxon>
        <taxon>Dipteronia</taxon>
    </lineage>
</organism>
<name>A0AAE0CH74_9ROSI</name>
<evidence type="ECO:0000313" key="4">
    <source>
        <dbReference type="Proteomes" id="UP001280121"/>
    </source>
</evidence>
<evidence type="ECO:0000313" key="3">
    <source>
        <dbReference type="EMBL" id="KAK2651716.1"/>
    </source>
</evidence>
<dbReference type="GO" id="GO:0005737">
    <property type="term" value="C:cytoplasm"/>
    <property type="evidence" value="ECO:0007669"/>
    <property type="project" value="TreeGrafter"/>
</dbReference>
<dbReference type="InterPro" id="IPR036570">
    <property type="entry name" value="HORMA_dom_sf"/>
</dbReference>
<accession>A0AAE0CH74</accession>
<comment type="caution">
    <text evidence="3">The sequence shown here is derived from an EMBL/GenBank/DDBJ whole genome shotgun (WGS) entry which is preliminary data.</text>
</comment>
<comment type="subcellular location">
    <subcellularLocation>
        <location evidence="1">Nucleus</location>
    </subcellularLocation>
</comment>
<dbReference type="PANTHER" id="PTHR11842:SF11">
    <property type="entry name" value="MITOTIC SPINDLE ASSEMBLY CHECKPOINT PROTEIN MAD2A"/>
    <property type="match status" value="1"/>
</dbReference>
<gene>
    <name evidence="3" type="ORF">Ddye_011572</name>
</gene>
<dbReference type="GO" id="GO:0005654">
    <property type="term" value="C:nucleoplasm"/>
    <property type="evidence" value="ECO:0007669"/>
    <property type="project" value="TreeGrafter"/>
</dbReference>
<dbReference type="EMBL" id="JANJYI010000004">
    <property type="protein sequence ID" value="KAK2651716.1"/>
    <property type="molecule type" value="Genomic_DNA"/>
</dbReference>
<sequence>MATGEVLERRNFSIETDSDVVKKGVSWEKSDKEIMREIQAIMRHIASSITYLPCLDDSYIAVQFTWTESDTKMVKLHSFDTKIHKVHTLVSWNDTTPFIDLLHACNNCLQTKEFALLCVVFWRAWFQRNRAVHSSTILSGEQSFIDFLHAVVSSSLGLAGVGAVIREFAVRVLVSSVAKLSGSLLLFWLKLGPSSRVSCLHVIPVFVLLP</sequence>
<dbReference type="Proteomes" id="UP001280121">
    <property type="component" value="Unassembled WGS sequence"/>
</dbReference>
<evidence type="ECO:0000256" key="2">
    <source>
        <dbReference type="ARBA" id="ARBA00023242"/>
    </source>
</evidence>
<dbReference type="SUPFAM" id="SSF56019">
    <property type="entry name" value="The spindle assembly checkpoint protein mad2"/>
    <property type="match status" value="1"/>
</dbReference>
<dbReference type="GO" id="GO:0000776">
    <property type="term" value="C:kinetochore"/>
    <property type="evidence" value="ECO:0007669"/>
    <property type="project" value="TreeGrafter"/>
</dbReference>
<dbReference type="GO" id="GO:0007094">
    <property type="term" value="P:mitotic spindle assembly checkpoint signaling"/>
    <property type="evidence" value="ECO:0007669"/>
    <property type="project" value="TreeGrafter"/>
</dbReference>
<dbReference type="Gene3D" id="3.30.900.10">
    <property type="entry name" value="HORMA domain"/>
    <property type="match status" value="1"/>
</dbReference>
<dbReference type="InterPro" id="IPR045091">
    <property type="entry name" value="Mad2-like"/>
</dbReference>
<protein>
    <submittedName>
        <fullName evidence="3">Uncharacterized protein</fullName>
    </submittedName>
</protein>
<dbReference type="AlphaFoldDB" id="A0AAE0CH74"/>
<dbReference type="PANTHER" id="PTHR11842">
    <property type="entry name" value="MITOTIC SPINDLE ASSEMBLY CHECKPOINT PROTEIN MAD2"/>
    <property type="match status" value="1"/>
</dbReference>
<proteinExistence type="predicted"/>
<reference evidence="3" key="1">
    <citation type="journal article" date="2023" name="Plant J.">
        <title>Genome sequences and population genomics provide insights into the demographic history, inbreeding, and mutation load of two 'living fossil' tree species of Dipteronia.</title>
        <authorList>
            <person name="Feng Y."/>
            <person name="Comes H.P."/>
            <person name="Chen J."/>
            <person name="Zhu S."/>
            <person name="Lu R."/>
            <person name="Zhang X."/>
            <person name="Li P."/>
            <person name="Qiu J."/>
            <person name="Olsen K.M."/>
            <person name="Qiu Y."/>
        </authorList>
    </citation>
    <scope>NUCLEOTIDE SEQUENCE</scope>
    <source>
        <strain evidence="3">KIB01</strain>
    </source>
</reference>